<proteinExistence type="predicted"/>
<keyword evidence="2" id="KW-1185">Reference proteome</keyword>
<evidence type="ECO:0000313" key="1">
    <source>
        <dbReference type="EMBL" id="OMO77322.1"/>
    </source>
</evidence>
<protein>
    <submittedName>
        <fullName evidence="1">Uncharacterized protein</fullName>
    </submittedName>
</protein>
<name>A0A1R3I400_9ROSI</name>
<accession>A0A1R3I400</accession>
<dbReference type="EMBL" id="AWUE01018963">
    <property type="protein sequence ID" value="OMO77322.1"/>
    <property type="molecule type" value="Genomic_DNA"/>
</dbReference>
<dbReference type="Proteomes" id="UP000187203">
    <property type="component" value="Unassembled WGS sequence"/>
</dbReference>
<sequence length="56" mass="6257">MEVGMVSCQLIYGSSNLFAFKIAPRKKLMEPTIMLPSQPKFLVTQEAANVETRLAK</sequence>
<organism evidence="1 2">
    <name type="scientific">Corchorus olitorius</name>
    <dbReference type="NCBI Taxonomy" id="93759"/>
    <lineage>
        <taxon>Eukaryota</taxon>
        <taxon>Viridiplantae</taxon>
        <taxon>Streptophyta</taxon>
        <taxon>Embryophyta</taxon>
        <taxon>Tracheophyta</taxon>
        <taxon>Spermatophyta</taxon>
        <taxon>Magnoliopsida</taxon>
        <taxon>eudicotyledons</taxon>
        <taxon>Gunneridae</taxon>
        <taxon>Pentapetalae</taxon>
        <taxon>rosids</taxon>
        <taxon>malvids</taxon>
        <taxon>Malvales</taxon>
        <taxon>Malvaceae</taxon>
        <taxon>Grewioideae</taxon>
        <taxon>Apeibeae</taxon>
        <taxon>Corchorus</taxon>
    </lineage>
</organism>
<gene>
    <name evidence="1" type="ORF">COLO4_25228</name>
</gene>
<evidence type="ECO:0000313" key="2">
    <source>
        <dbReference type="Proteomes" id="UP000187203"/>
    </source>
</evidence>
<dbReference type="AlphaFoldDB" id="A0A1R3I400"/>
<comment type="caution">
    <text evidence="1">The sequence shown here is derived from an EMBL/GenBank/DDBJ whole genome shotgun (WGS) entry which is preliminary data.</text>
</comment>
<reference evidence="2" key="1">
    <citation type="submission" date="2013-09" db="EMBL/GenBank/DDBJ databases">
        <title>Corchorus olitorius genome sequencing.</title>
        <authorList>
            <person name="Alam M."/>
            <person name="Haque M.S."/>
            <person name="Islam M.S."/>
            <person name="Emdad E.M."/>
            <person name="Islam M.M."/>
            <person name="Ahmed B."/>
            <person name="Halim A."/>
            <person name="Hossen Q.M.M."/>
            <person name="Hossain M.Z."/>
            <person name="Ahmed R."/>
            <person name="Khan M.M."/>
            <person name="Islam R."/>
            <person name="Rashid M.M."/>
            <person name="Khan S.A."/>
            <person name="Rahman M.S."/>
            <person name="Alam M."/>
            <person name="Yahiya A.S."/>
            <person name="Khan M.S."/>
            <person name="Azam M.S."/>
            <person name="Haque T."/>
            <person name="Lashkar M.Z.H."/>
            <person name="Akhand A.I."/>
            <person name="Morshed G."/>
            <person name="Roy S."/>
            <person name="Uddin K.S."/>
            <person name="Rabeya T."/>
            <person name="Hossain A.S."/>
            <person name="Chowdhury A."/>
            <person name="Snigdha A.R."/>
            <person name="Mortoza M.S."/>
            <person name="Matin S.A."/>
            <person name="Hoque S.M.E."/>
            <person name="Islam M.K."/>
            <person name="Roy D.K."/>
            <person name="Haider R."/>
            <person name="Moosa M.M."/>
            <person name="Elias S.M."/>
            <person name="Hasan A.M."/>
            <person name="Jahan S."/>
            <person name="Shafiuddin M."/>
            <person name="Mahmood N."/>
            <person name="Shommy N.S."/>
        </authorList>
    </citation>
    <scope>NUCLEOTIDE SEQUENCE [LARGE SCALE GENOMIC DNA]</scope>
    <source>
        <strain evidence="2">cv. O-4</strain>
    </source>
</reference>